<evidence type="ECO:0000256" key="6">
    <source>
        <dbReference type="ARBA" id="ARBA00022892"/>
    </source>
</evidence>
<dbReference type="Gene3D" id="3.30.450.60">
    <property type="match status" value="1"/>
</dbReference>
<dbReference type="InterPro" id="IPR022775">
    <property type="entry name" value="AP_mu_sigma_su"/>
</dbReference>
<proteinExistence type="inferred from homology"/>
<evidence type="ECO:0000256" key="12">
    <source>
        <dbReference type="RuleBase" id="RU366053"/>
    </source>
</evidence>
<keyword evidence="4 12" id="KW-0813">Transport</keyword>
<comment type="similarity">
    <text evidence="2 12">Belongs to the adaptor complexes small subunit family.</text>
</comment>
<dbReference type="EMBL" id="JBBBZM010000236">
    <property type="protein sequence ID" value="KAL0631555.1"/>
    <property type="molecule type" value="Genomic_DNA"/>
</dbReference>
<comment type="subcellular location">
    <subcellularLocation>
        <location evidence="12">Cytoplasm</location>
    </subcellularLocation>
    <subcellularLocation>
        <location evidence="1 12">Golgi apparatus membrane</location>
        <topology evidence="1 12">Peripheral membrane protein</topology>
        <orientation evidence="1 12">Cytoplasmic side</orientation>
    </subcellularLocation>
    <subcellularLocation>
        <location evidence="12">Cytoplasmic vesicle</location>
        <location evidence="12">COPI-coated vesicle membrane</location>
        <topology evidence="12">Peripheral membrane protein</topology>
        <orientation evidence="12">Cytoplasmic side</orientation>
    </subcellularLocation>
</comment>
<keyword evidence="16" id="KW-1185">Reference proteome</keyword>
<keyword evidence="5 12" id="KW-0963">Cytoplasm</keyword>
<keyword evidence="6 12" id="KW-0931">ER-Golgi transport</keyword>
<feature type="chain" id="PRO_5047522468" description="Coatomer subunit zeta" evidence="13">
    <location>
        <begin position="22"/>
        <end position="193"/>
    </location>
</feature>
<accession>A0ABR3G707</accession>
<feature type="signal peptide" evidence="13">
    <location>
        <begin position="1"/>
        <end position="21"/>
    </location>
</feature>
<evidence type="ECO:0000256" key="2">
    <source>
        <dbReference type="ARBA" id="ARBA00006972"/>
    </source>
</evidence>
<comment type="function">
    <text evidence="11">The coatomer is a cytosolic protein complex that binds to dilysine motifs and reversibly associates with Golgi non-clathrin-coated vesicles, which further mediate biosynthetic protein transport from the ER, via the Golgi up to the trans Golgi network. Coatomer complex is required for budding from Golgi membranes, and is essential for the retrograde Golgi-to-ER transport of dilysine-tagged proteins. The zeta subunit may be involved in regulating the coat assembly and, hence, the rate of biosynthetic protein transport due to its association-dissociation properties with the coatomer complex.</text>
</comment>
<keyword evidence="13" id="KW-0732">Signal</keyword>
<reference evidence="15 16" key="1">
    <citation type="submission" date="2024-02" db="EMBL/GenBank/DDBJ databases">
        <title>Discinaceae phylogenomics.</title>
        <authorList>
            <person name="Dirks A.C."/>
            <person name="James T.Y."/>
        </authorList>
    </citation>
    <scope>NUCLEOTIDE SEQUENCE [LARGE SCALE GENOMIC DNA]</scope>
    <source>
        <strain evidence="15 16">ACD0624</strain>
    </source>
</reference>
<keyword evidence="7 12" id="KW-0653">Protein transport</keyword>
<evidence type="ECO:0000256" key="7">
    <source>
        <dbReference type="ARBA" id="ARBA00022927"/>
    </source>
</evidence>
<keyword evidence="9 12" id="KW-0472">Membrane</keyword>
<evidence type="ECO:0000259" key="14">
    <source>
        <dbReference type="Pfam" id="PF01217"/>
    </source>
</evidence>
<evidence type="ECO:0000313" key="16">
    <source>
        <dbReference type="Proteomes" id="UP001447188"/>
    </source>
</evidence>
<evidence type="ECO:0000256" key="1">
    <source>
        <dbReference type="ARBA" id="ARBA00004255"/>
    </source>
</evidence>
<evidence type="ECO:0000256" key="9">
    <source>
        <dbReference type="ARBA" id="ARBA00023136"/>
    </source>
</evidence>
<feature type="domain" description="AP complex mu/sigma subunit" evidence="14">
    <location>
        <begin position="10"/>
        <end position="155"/>
    </location>
</feature>
<keyword evidence="10 12" id="KW-0968">Cytoplasmic vesicle</keyword>
<evidence type="ECO:0000256" key="3">
    <source>
        <dbReference type="ARBA" id="ARBA00011775"/>
    </source>
</evidence>
<organism evidence="15 16">
    <name type="scientific">Discina gigas</name>
    <dbReference type="NCBI Taxonomy" id="1032678"/>
    <lineage>
        <taxon>Eukaryota</taxon>
        <taxon>Fungi</taxon>
        <taxon>Dikarya</taxon>
        <taxon>Ascomycota</taxon>
        <taxon>Pezizomycotina</taxon>
        <taxon>Pezizomycetes</taxon>
        <taxon>Pezizales</taxon>
        <taxon>Discinaceae</taxon>
        <taxon>Discina</taxon>
    </lineage>
</organism>
<evidence type="ECO:0000256" key="4">
    <source>
        <dbReference type="ARBA" id="ARBA00022448"/>
    </source>
</evidence>
<comment type="caution">
    <text evidence="15">The sequence shown here is derived from an EMBL/GenBank/DDBJ whole genome shotgun (WGS) entry which is preliminary data.</text>
</comment>
<evidence type="ECO:0000256" key="10">
    <source>
        <dbReference type="ARBA" id="ARBA00023329"/>
    </source>
</evidence>
<dbReference type="PANTHER" id="PTHR11043">
    <property type="entry name" value="ZETA-COAT PROTEIN"/>
    <property type="match status" value="1"/>
</dbReference>
<protein>
    <recommendedName>
        <fullName evidence="12">Coatomer subunit zeta</fullName>
    </recommendedName>
</protein>
<evidence type="ECO:0000256" key="8">
    <source>
        <dbReference type="ARBA" id="ARBA00023034"/>
    </source>
</evidence>
<gene>
    <name evidence="15" type="primary">RET3_2</name>
    <name evidence="15" type="ORF">Q9L58_009579</name>
</gene>
<dbReference type="InterPro" id="IPR039652">
    <property type="entry name" value="Coatomer_zeta"/>
</dbReference>
<evidence type="ECO:0000313" key="15">
    <source>
        <dbReference type="EMBL" id="KAL0631555.1"/>
    </source>
</evidence>
<sequence length="193" mass="21353">MAPNLSLFSVNAILILNPADGSRVLAKYYRPPHSDASVPNPYPTVKEQTSFEKGLVDKTAKTTNDIILYDGRIVVFKAEGDVMLYVVGGMDENELLLWHTLLALRDSLNVLLKNVTDKRTIVENYDIVSLAVDEIVDDGVILETDPTVIVSRVSKPPQHEVAGVKGIDLSEQGLLNVWEFGKKQLAERLRQGP</sequence>
<evidence type="ECO:0000256" key="5">
    <source>
        <dbReference type="ARBA" id="ARBA00022490"/>
    </source>
</evidence>
<dbReference type="InterPro" id="IPR011012">
    <property type="entry name" value="Longin-like_dom_sf"/>
</dbReference>
<dbReference type="SUPFAM" id="SSF64356">
    <property type="entry name" value="SNARE-like"/>
    <property type="match status" value="1"/>
</dbReference>
<keyword evidence="8 12" id="KW-0333">Golgi apparatus</keyword>
<evidence type="ECO:0000256" key="13">
    <source>
        <dbReference type="SAM" id="SignalP"/>
    </source>
</evidence>
<dbReference type="PANTHER" id="PTHR11043:SF0">
    <property type="entry name" value="COATOMER SUBUNIT ZETA"/>
    <property type="match status" value="1"/>
</dbReference>
<dbReference type="Pfam" id="PF01217">
    <property type="entry name" value="Clat_adaptor_s"/>
    <property type="match status" value="1"/>
</dbReference>
<dbReference type="Proteomes" id="UP001447188">
    <property type="component" value="Unassembled WGS sequence"/>
</dbReference>
<name>A0ABR3G707_9PEZI</name>
<evidence type="ECO:0000256" key="11">
    <source>
        <dbReference type="ARBA" id="ARBA00045555"/>
    </source>
</evidence>
<comment type="subunit">
    <text evidence="3 12">Oligomeric complex that consists of at least the alpha, beta, beta', gamma, delta, epsilon and zeta subunits.</text>
</comment>